<name>A0A1I8BIF6_MELHA</name>
<evidence type="ECO:0000256" key="1">
    <source>
        <dbReference type="SAM" id="Coils"/>
    </source>
</evidence>
<feature type="coiled-coil region" evidence="1">
    <location>
        <begin position="264"/>
        <end position="309"/>
    </location>
</feature>
<evidence type="ECO:0000313" key="3">
    <source>
        <dbReference type="WBParaSite" id="MhA1_Contig257.frz3.gene5"/>
    </source>
</evidence>
<protein>
    <submittedName>
        <fullName evidence="3">Uncharacterized protein</fullName>
    </submittedName>
</protein>
<dbReference type="Proteomes" id="UP000095281">
    <property type="component" value="Unplaced"/>
</dbReference>
<dbReference type="AlphaFoldDB" id="A0A1I8BIF6"/>
<organism evidence="2 3">
    <name type="scientific">Meloidogyne hapla</name>
    <name type="common">Root-knot nematode worm</name>
    <dbReference type="NCBI Taxonomy" id="6305"/>
    <lineage>
        <taxon>Eukaryota</taxon>
        <taxon>Metazoa</taxon>
        <taxon>Ecdysozoa</taxon>
        <taxon>Nematoda</taxon>
        <taxon>Chromadorea</taxon>
        <taxon>Rhabditida</taxon>
        <taxon>Tylenchina</taxon>
        <taxon>Tylenchomorpha</taxon>
        <taxon>Tylenchoidea</taxon>
        <taxon>Meloidogynidae</taxon>
        <taxon>Meloidogyninae</taxon>
        <taxon>Meloidogyne</taxon>
    </lineage>
</organism>
<keyword evidence="2" id="KW-1185">Reference proteome</keyword>
<reference evidence="3" key="1">
    <citation type="submission" date="2016-11" db="UniProtKB">
        <authorList>
            <consortium name="WormBaseParasite"/>
        </authorList>
    </citation>
    <scope>IDENTIFICATION</scope>
</reference>
<proteinExistence type="predicted"/>
<dbReference type="WBParaSite" id="MhA1_Contig257.frz3.gene5">
    <property type="protein sequence ID" value="MhA1_Contig257.frz3.gene5"/>
    <property type="gene ID" value="MhA1_Contig257.frz3.gene5"/>
</dbReference>
<keyword evidence="1" id="KW-0175">Coiled coil</keyword>
<sequence>MFSFVEYFLNSLWCYWTKNGLVDDGDIELLEDHFEDGVHLKKFHWYFLELSSIGLFGLQPSNRRDSSSTNLHLLPFRQSRLNYLKCLRNFTKTYHSASQSVCSTKEDVNKLFVHFIGPEMHSLLYGEYDDVSDEQTFLSITALKSLWQCMFLVRSEFLRLFLIITHQNILLCQPFEFSKNLIILFKTFWQTFNYFDNLDLLNQRKGLIFKTKEGKNLNQKIGKWKSLSDFAICRAQLEFILERFDKNSSEENEQLTEQFASDIISNLQLIINLLKERVEKNSKENDKNINKLENKIEEALNEQEILTLSCETKSEDEEDFQIFELDPKFTTTDSEGFESEDQNIEQFSTNSLPFGSHKAITNELKNVLSERKEFCLKREMQALAKSRGVLPEEIEREELDRKPFNFCKLTKEQKIVQPISRGVFGSTMDTNCLNEILEKRQAIFGEKSEYMKMEEYGHENEEDEKKID</sequence>
<evidence type="ECO:0000313" key="2">
    <source>
        <dbReference type="Proteomes" id="UP000095281"/>
    </source>
</evidence>
<accession>A0A1I8BIF6</accession>